<dbReference type="Gene3D" id="1.10.238.10">
    <property type="entry name" value="EF-hand"/>
    <property type="match status" value="1"/>
</dbReference>
<dbReference type="PROSITE" id="PS00018">
    <property type="entry name" value="EF_HAND_1"/>
    <property type="match status" value="3"/>
</dbReference>
<feature type="domain" description="EF-hand" evidence="5">
    <location>
        <begin position="56"/>
        <end position="83"/>
    </location>
</feature>
<dbReference type="InterPro" id="IPR002048">
    <property type="entry name" value="EF_hand_dom"/>
</dbReference>
<feature type="domain" description="EF-hand" evidence="5">
    <location>
        <begin position="126"/>
        <end position="161"/>
    </location>
</feature>
<gene>
    <name evidence="6" type="ORF">CSSPTR1EN2_LOCUS3918</name>
</gene>
<keyword evidence="3" id="KW-0106">Calcium</keyword>
<dbReference type="Pfam" id="PF13202">
    <property type="entry name" value="EF-hand_5"/>
    <property type="match status" value="1"/>
</dbReference>
<dbReference type="InterPro" id="IPR011992">
    <property type="entry name" value="EF-hand-dom_pair"/>
</dbReference>
<evidence type="ECO:0000256" key="4">
    <source>
        <dbReference type="SAM" id="MobiDB-lite"/>
    </source>
</evidence>
<dbReference type="Proteomes" id="UP001497512">
    <property type="component" value="Chromosome 11"/>
</dbReference>
<dbReference type="SMART" id="SM00054">
    <property type="entry name" value="EFh"/>
    <property type="match status" value="3"/>
</dbReference>
<evidence type="ECO:0000313" key="7">
    <source>
        <dbReference type="Proteomes" id="UP001497512"/>
    </source>
</evidence>
<protein>
    <recommendedName>
        <fullName evidence="5">EF-hand domain-containing protein</fullName>
    </recommendedName>
</protein>
<keyword evidence="1" id="KW-0479">Metal-binding</keyword>
<evidence type="ECO:0000256" key="1">
    <source>
        <dbReference type="ARBA" id="ARBA00022723"/>
    </source>
</evidence>
<sequence length="163" mass="18141">MGSTNSCLHRPPGGLSGHEELRAKHRFRKVTGKEHMHLTQEKFFDLLGPSPCTEGLFKYVDADGDGTISFDEIHKEITAFRAMKSPEAKLRVLYNFYDSNHDGKLSRSEVADAMVVACGQALPQTQVEQLVSSTMDMFDTDKDGFLNFSEFSTLMVTSGLELS</sequence>
<feature type="region of interest" description="Disordered" evidence="4">
    <location>
        <begin position="1"/>
        <end position="20"/>
    </location>
</feature>
<dbReference type="PANTHER" id="PTHR45942">
    <property type="entry name" value="PROTEIN PHOSPATASE 3 REGULATORY SUBUNIT B ALPHA ISOFORM TYPE 1"/>
    <property type="match status" value="1"/>
</dbReference>
<evidence type="ECO:0000256" key="2">
    <source>
        <dbReference type="ARBA" id="ARBA00022737"/>
    </source>
</evidence>
<reference evidence="6" key="1">
    <citation type="submission" date="2024-02" db="EMBL/GenBank/DDBJ databases">
        <authorList>
            <consortium name="ELIXIR-Norway"/>
            <consortium name="Elixir Norway"/>
        </authorList>
    </citation>
    <scope>NUCLEOTIDE SEQUENCE</scope>
</reference>
<dbReference type="CDD" id="cd00051">
    <property type="entry name" value="EFh"/>
    <property type="match status" value="2"/>
</dbReference>
<evidence type="ECO:0000313" key="6">
    <source>
        <dbReference type="EMBL" id="CAK9197325.1"/>
    </source>
</evidence>
<accession>A0ABP0TJ57</accession>
<dbReference type="EMBL" id="OZ019903">
    <property type="protein sequence ID" value="CAK9197325.1"/>
    <property type="molecule type" value="Genomic_DNA"/>
</dbReference>
<dbReference type="InterPro" id="IPR018247">
    <property type="entry name" value="EF_Hand_1_Ca_BS"/>
</dbReference>
<dbReference type="PROSITE" id="PS50222">
    <property type="entry name" value="EF_HAND_2"/>
    <property type="match status" value="3"/>
</dbReference>
<evidence type="ECO:0000259" key="5">
    <source>
        <dbReference type="PROSITE" id="PS50222"/>
    </source>
</evidence>
<keyword evidence="2" id="KW-0677">Repeat</keyword>
<organism evidence="6 7">
    <name type="scientific">Sphagnum troendelagicum</name>
    <dbReference type="NCBI Taxonomy" id="128251"/>
    <lineage>
        <taxon>Eukaryota</taxon>
        <taxon>Viridiplantae</taxon>
        <taxon>Streptophyta</taxon>
        <taxon>Embryophyta</taxon>
        <taxon>Bryophyta</taxon>
        <taxon>Sphagnophytina</taxon>
        <taxon>Sphagnopsida</taxon>
        <taxon>Sphagnales</taxon>
        <taxon>Sphagnaceae</taxon>
        <taxon>Sphagnum</taxon>
    </lineage>
</organism>
<dbReference type="Pfam" id="PF13499">
    <property type="entry name" value="EF-hand_7"/>
    <property type="match status" value="1"/>
</dbReference>
<feature type="domain" description="EF-hand" evidence="5">
    <location>
        <begin position="85"/>
        <end position="120"/>
    </location>
</feature>
<evidence type="ECO:0000256" key="3">
    <source>
        <dbReference type="ARBA" id="ARBA00022837"/>
    </source>
</evidence>
<keyword evidence="7" id="KW-1185">Reference proteome</keyword>
<proteinExistence type="predicted"/>
<name>A0ABP0TJ57_9BRYO</name>
<dbReference type="SUPFAM" id="SSF47473">
    <property type="entry name" value="EF-hand"/>
    <property type="match status" value="1"/>
</dbReference>